<feature type="transmembrane region" description="Helical" evidence="1">
    <location>
        <begin position="102"/>
        <end position="126"/>
    </location>
</feature>
<proteinExistence type="predicted"/>
<keyword evidence="1" id="KW-0472">Membrane</keyword>
<gene>
    <name evidence="2" type="ORF">DCR58_02035</name>
</gene>
<keyword evidence="1" id="KW-0812">Transmembrane</keyword>
<accession>A0A348WLY4</accession>
<feature type="transmembrane region" description="Helical" evidence="1">
    <location>
        <begin position="6"/>
        <end position="29"/>
    </location>
</feature>
<evidence type="ECO:0000313" key="3">
    <source>
        <dbReference type="Proteomes" id="UP000262878"/>
    </source>
</evidence>
<protein>
    <submittedName>
        <fullName evidence="2">Uncharacterized protein</fullName>
    </submittedName>
</protein>
<evidence type="ECO:0000256" key="1">
    <source>
        <dbReference type="SAM" id="Phobius"/>
    </source>
</evidence>
<dbReference type="AlphaFoldDB" id="A0A348WLY4"/>
<dbReference type="Proteomes" id="UP000262878">
    <property type="component" value="Unassembled WGS sequence"/>
</dbReference>
<name>A0A348WLY4_9GAMM</name>
<comment type="caution">
    <text evidence="2">The sequence shown here is derived from an EMBL/GenBank/DDBJ whole genome shotgun (WGS) entry which is preliminary data.</text>
</comment>
<reference evidence="2 3" key="1">
    <citation type="journal article" date="2018" name="Nat. Biotechnol.">
        <title>A standardized bacterial taxonomy based on genome phylogeny substantially revises the tree of life.</title>
        <authorList>
            <person name="Parks D.H."/>
            <person name="Chuvochina M."/>
            <person name="Waite D.W."/>
            <person name="Rinke C."/>
            <person name="Skarshewski A."/>
            <person name="Chaumeil P.A."/>
            <person name="Hugenholtz P."/>
        </authorList>
    </citation>
    <scope>NUCLEOTIDE SEQUENCE [LARGE SCALE GENOMIC DNA]</scope>
    <source>
        <strain evidence="2">UBA9360</strain>
    </source>
</reference>
<keyword evidence="1" id="KW-1133">Transmembrane helix</keyword>
<dbReference type="EMBL" id="DMUP01000042">
    <property type="protein sequence ID" value="HAR55546.1"/>
    <property type="molecule type" value="Genomic_DNA"/>
</dbReference>
<sequence>MRIQLTVFLFDFLLILAMSVSLAVAALLVGMRIGTERLAAPVLANVHVLSQLTDDNLAHMRLRYLEQQHAWQRATLLAGLLACLSGAGYLAYQHFSVSANSLISFLLALLMVMFLTTIGSAGYHWGARLGMLRTFRRASDSQMVALHKRMLKQELPAHIPQMAKQLPKKKCFIHLMVVHYAIHEALQGMKRENA</sequence>
<evidence type="ECO:0000313" key="2">
    <source>
        <dbReference type="EMBL" id="HAR55546.1"/>
    </source>
</evidence>
<organism evidence="2 3">
    <name type="scientific">Idiomarina baltica</name>
    <dbReference type="NCBI Taxonomy" id="190892"/>
    <lineage>
        <taxon>Bacteria</taxon>
        <taxon>Pseudomonadati</taxon>
        <taxon>Pseudomonadota</taxon>
        <taxon>Gammaproteobacteria</taxon>
        <taxon>Alteromonadales</taxon>
        <taxon>Idiomarinaceae</taxon>
        <taxon>Idiomarina</taxon>
    </lineage>
</organism>
<feature type="transmembrane region" description="Helical" evidence="1">
    <location>
        <begin position="70"/>
        <end position="90"/>
    </location>
</feature>